<gene>
    <name evidence="7" type="ORF">PITCH_A580005</name>
</gene>
<evidence type="ECO:0000256" key="5">
    <source>
        <dbReference type="ARBA" id="ARBA00023136"/>
    </source>
</evidence>
<dbReference type="CDD" id="cd07984">
    <property type="entry name" value="LPLAT_LABLAT-like"/>
    <property type="match status" value="1"/>
</dbReference>
<comment type="subcellular location">
    <subcellularLocation>
        <location evidence="1">Cell inner membrane</location>
    </subcellularLocation>
</comment>
<name>A0A445N189_9BACT</name>
<dbReference type="GO" id="GO:0009247">
    <property type="term" value="P:glycolipid biosynthetic process"/>
    <property type="evidence" value="ECO:0007669"/>
    <property type="project" value="UniProtKB-ARBA"/>
</dbReference>
<organism evidence="7">
    <name type="scientific">uncultured Desulfobacterium sp</name>
    <dbReference type="NCBI Taxonomy" id="201089"/>
    <lineage>
        <taxon>Bacteria</taxon>
        <taxon>Pseudomonadati</taxon>
        <taxon>Thermodesulfobacteriota</taxon>
        <taxon>Desulfobacteria</taxon>
        <taxon>Desulfobacterales</taxon>
        <taxon>Desulfobacteriaceae</taxon>
        <taxon>Desulfobacterium</taxon>
        <taxon>environmental samples</taxon>
    </lineage>
</organism>
<proteinExistence type="predicted"/>
<evidence type="ECO:0000256" key="4">
    <source>
        <dbReference type="ARBA" id="ARBA00022679"/>
    </source>
</evidence>
<dbReference type="GO" id="GO:0016746">
    <property type="term" value="F:acyltransferase activity"/>
    <property type="evidence" value="ECO:0007669"/>
    <property type="project" value="UniProtKB-KW"/>
</dbReference>
<keyword evidence="6" id="KW-0012">Acyltransferase</keyword>
<evidence type="ECO:0000256" key="6">
    <source>
        <dbReference type="ARBA" id="ARBA00023315"/>
    </source>
</evidence>
<dbReference type="GO" id="GO:0005886">
    <property type="term" value="C:plasma membrane"/>
    <property type="evidence" value="ECO:0007669"/>
    <property type="project" value="UniProtKB-SubCell"/>
</dbReference>
<evidence type="ECO:0000313" key="7">
    <source>
        <dbReference type="EMBL" id="SPD75402.1"/>
    </source>
</evidence>
<accession>A0A445N189</accession>
<dbReference type="Pfam" id="PF03279">
    <property type="entry name" value="Lip_A_acyltrans"/>
    <property type="match status" value="1"/>
</dbReference>
<evidence type="ECO:0000256" key="1">
    <source>
        <dbReference type="ARBA" id="ARBA00004533"/>
    </source>
</evidence>
<keyword evidence="3" id="KW-0997">Cell inner membrane</keyword>
<dbReference type="PANTHER" id="PTHR30606">
    <property type="entry name" value="LIPID A BIOSYNTHESIS LAUROYL ACYLTRANSFERASE"/>
    <property type="match status" value="1"/>
</dbReference>
<reference evidence="7" key="1">
    <citation type="submission" date="2018-01" db="EMBL/GenBank/DDBJ databases">
        <authorList>
            <person name="Regsiter A."/>
            <person name="William W."/>
        </authorList>
    </citation>
    <scope>NUCLEOTIDE SEQUENCE</scope>
    <source>
        <strain evidence="7">TRIP AH-1</strain>
    </source>
</reference>
<evidence type="ECO:0000256" key="3">
    <source>
        <dbReference type="ARBA" id="ARBA00022519"/>
    </source>
</evidence>
<evidence type="ECO:0008006" key="8">
    <source>
        <dbReference type="Google" id="ProtNLM"/>
    </source>
</evidence>
<sequence>MKITDAVVSETIYLALKGLILTIRLTPHTIAMTVGRILGLLFFLVSPYYRKMVALQMKAALGPVYNKKLLFKAFLHFGILPIEMIKFVYLDDAEVKKRLVVHGTENVEAALKTGRPIMVITGHIGNWEILPNITRYIGGKIHIVMDIRRDPKQEGIITDIRSHIPDIVILPPKGGVISMLIGALKEGKRVGMMVDQRHMRKYGLVCDFLGMPAPTTPAPAFIALKADALIQPVFMKRKAGKMYSVFFEKPVDPRDFGAFDKNIVRLSDGAKTEAVQRLSNHIQSLVSSVIMATPDQWLWLHGRWLRRKDMREVIKKGLDFKTIVSEQAEQIRRGKMPSEDEK</sequence>
<protein>
    <recommendedName>
        <fullName evidence="8">Lipid A biosynthesis acyltransferase</fullName>
    </recommendedName>
</protein>
<dbReference type="EMBL" id="OJIN01000201">
    <property type="protein sequence ID" value="SPD75402.1"/>
    <property type="molecule type" value="Genomic_DNA"/>
</dbReference>
<evidence type="ECO:0000256" key="2">
    <source>
        <dbReference type="ARBA" id="ARBA00022475"/>
    </source>
</evidence>
<keyword evidence="2" id="KW-1003">Cell membrane</keyword>
<dbReference type="InterPro" id="IPR004960">
    <property type="entry name" value="LipA_acyltrans"/>
</dbReference>
<dbReference type="PANTHER" id="PTHR30606:SF10">
    <property type="entry name" value="PHOSPHATIDYLINOSITOL MANNOSIDE ACYLTRANSFERASE"/>
    <property type="match status" value="1"/>
</dbReference>
<dbReference type="AlphaFoldDB" id="A0A445N189"/>
<keyword evidence="5" id="KW-0472">Membrane</keyword>
<keyword evidence="4" id="KW-0808">Transferase</keyword>